<accession>A0A0L0FEL2</accession>
<protein>
    <submittedName>
        <fullName evidence="2">Uncharacterized protein</fullName>
    </submittedName>
</protein>
<sequence length="291" mass="31468">MIPGDDGLVFVDEVEYLYDDPVTPYSFKCITVPSILADKANITSKTRIIASKDGRSCKQSIRMDVSVKAWGVGAIVETLVLNGVRDAYAQLPTMVVMWKKIAASAFQKNLDETFPKWDWDKLDAQSDTVAPKDLSSATSHGSLHGSVLGSSTESLYLDAEEAPGEDLPIEVERVTGLKVPTQDAMSTSSSTTSIRTQPEPMTMDMSMTMDMPNPSGMLISSGFNRTRHIRGSSHVHVQVDRSDSLTPSSGGSNCRPAGSGLARKGKSHIRASSMYTNAKDAVDIHAEDRHG</sequence>
<dbReference type="EMBL" id="KQ243780">
    <property type="protein sequence ID" value="KNC75202.1"/>
    <property type="molecule type" value="Genomic_DNA"/>
</dbReference>
<keyword evidence="3" id="KW-1185">Reference proteome</keyword>
<evidence type="ECO:0000313" key="2">
    <source>
        <dbReference type="EMBL" id="KNC75202.1"/>
    </source>
</evidence>
<evidence type="ECO:0000256" key="1">
    <source>
        <dbReference type="SAM" id="MobiDB-lite"/>
    </source>
</evidence>
<reference evidence="2 3" key="1">
    <citation type="submission" date="2011-02" db="EMBL/GenBank/DDBJ databases">
        <title>The Genome Sequence of Sphaeroforma arctica JP610.</title>
        <authorList>
            <consortium name="The Broad Institute Genome Sequencing Platform"/>
            <person name="Russ C."/>
            <person name="Cuomo C."/>
            <person name="Young S.K."/>
            <person name="Zeng Q."/>
            <person name="Gargeya S."/>
            <person name="Alvarado L."/>
            <person name="Berlin A."/>
            <person name="Chapman S.B."/>
            <person name="Chen Z."/>
            <person name="Freedman E."/>
            <person name="Gellesch M."/>
            <person name="Goldberg J."/>
            <person name="Griggs A."/>
            <person name="Gujja S."/>
            <person name="Heilman E."/>
            <person name="Heiman D."/>
            <person name="Howarth C."/>
            <person name="Mehta T."/>
            <person name="Neiman D."/>
            <person name="Pearson M."/>
            <person name="Roberts A."/>
            <person name="Saif S."/>
            <person name="Shea T."/>
            <person name="Shenoy N."/>
            <person name="Sisk P."/>
            <person name="Stolte C."/>
            <person name="Sykes S."/>
            <person name="White J."/>
            <person name="Yandava C."/>
            <person name="Burger G."/>
            <person name="Gray M.W."/>
            <person name="Holland P.W.H."/>
            <person name="King N."/>
            <person name="Lang F.B.F."/>
            <person name="Roger A.J."/>
            <person name="Ruiz-Trillo I."/>
            <person name="Haas B."/>
            <person name="Nusbaum C."/>
            <person name="Birren B."/>
        </authorList>
    </citation>
    <scope>NUCLEOTIDE SEQUENCE [LARGE SCALE GENOMIC DNA]</scope>
    <source>
        <strain evidence="2 3">JP610</strain>
    </source>
</reference>
<dbReference type="Proteomes" id="UP000054560">
    <property type="component" value="Unassembled WGS sequence"/>
</dbReference>
<dbReference type="AlphaFoldDB" id="A0A0L0FEL2"/>
<dbReference type="GeneID" id="25912770"/>
<dbReference type="RefSeq" id="XP_014149104.1">
    <property type="nucleotide sequence ID" value="XM_014293629.1"/>
</dbReference>
<evidence type="ECO:0000313" key="3">
    <source>
        <dbReference type="Proteomes" id="UP000054560"/>
    </source>
</evidence>
<feature type="region of interest" description="Disordered" evidence="1">
    <location>
        <begin position="236"/>
        <end position="266"/>
    </location>
</feature>
<proteinExistence type="predicted"/>
<gene>
    <name evidence="2" type="ORF">SARC_12266</name>
</gene>
<organism evidence="2 3">
    <name type="scientific">Sphaeroforma arctica JP610</name>
    <dbReference type="NCBI Taxonomy" id="667725"/>
    <lineage>
        <taxon>Eukaryota</taxon>
        <taxon>Ichthyosporea</taxon>
        <taxon>Ichthyophonida</taxon>
        <taxon>Sphaeroforma</taxon>
    </lineage>
</organism>
<name>A0A0L0FEL2_9EUKA</name>